<reference evidence="2 3" key="1">
    <citation type="journal article" date="2014" name="Int. J. Syst. Evol. Microbiol.">
        <title>Nocardioides zeae sp. nov., isolated from the stem of Zea mays.</title>
        <authorList>
            <person name="Glaeser S.P."/>
            <person name="McInroy J.A."/>
            <person name="Busse H.J."/>
            <person name="Kampfer P."/>
        </authorList>
    </citation>
    <scope>NUCLEOTIDE SEQUENCE [LARGE SCALE GENOMIC DNA]</scope>
    <source>
        <strain evidence="2 3">JCM 30728</strain>
    </source>
</reference>
<protein>
    <submittedName>
        <fullName evidence="2">ThiF family adenylyltransferase</fullName>
    </submittedName>
</protein>
<dbReference type="Gene3D" id="3.40.50.720">
    <property type="entry name" value="NAD(P)-binding Rossmann-like Domain"/>
    <property type="match status" value="1"/>
</dbReference>
<evidence type="ECO:0000313" key="3">
    <source>
        <dbReference type="Proteomes" id="UP000468687"/>
    </source>
</evidence>
<dbReference type="EMBL" id="JAAGXA010000006">
    <property type="protein sequence ID" value="NEN78584.1"/>
    <property type="molecule type" value="Genomic_DNA"/>
</dbReference>
<keyword evidence="3" id="KW-1185">Reference proteome</keyword>
<dbReference type="InterPro" id="IPR000594">
    <property type="entry name" value="ThiF_NAD_FAD-bd"/>
</dbReference>
<dbReference type="Proteomes" id="UP000468687">
    <property type="component" value="Unassembled WGS sequence"/>
</dbReference>
<gene>
    <name evidence="2" type="ORF">G3T38_09865</name>
</gene>
<dbReference type="GO" id="GO:0008641">
    <property type="term" value="F:ubiquitin-like modifier activating enzyme activity"/>
    <property type="evidence" value="ECO:0007669"/>
    <property type="project" value="InterPro"/>
</dbReference>
<proteinExistence type="predicted"/>
<evidence type="ECO:0000259" key="1">
    <source>
        <dbReference type="Pfam" id="PF00899"/>
    </source>
</evidence>
<accession>A0A6P0HK26</accession>
<dbReference type="SUPFAM" id="SSF69572">
    <property type="entry name" value="Activating enzymes of the ubiquitin-like proteins"/>
    <property type="match status" value="1"/>
</dbReference>
<name>A0A6P0HK26_9ACTN</name>
<dbReference type="AlphaFoldDB" id="A0A6P0HK26"/>
<dbReference type="Pfam" id="PF00899">
    <property type="entry name" value="ThiF"/>
    <property type="match status" value="1"/>
</dbReference>
<comment type="caution">
    <text evidence="2">The sequence shown here is derived from an EMBL/GenBank/DDBJ whole genome shotgun (WGS) entry which is preliminary data.</text>
</comment>
<keyword evidence="2" id="KW-0808">Transferase</keyword>
<dbReference type="RefSeq" id="WP_163772139.1">
    <property type="nucleotide sequence ID" value="NZ_JAAGXA010000006.1"/>
</dbReference>
<feature type="domain" description="THIF-type NAD/FAD binding fold" evidence="1">
    <location>
        <begin position="445"/>
        <end position="551"/>
    </location>
</feature>
<dbReference type="GO" id="GO:0016779">
    <property type="term" value="F:nucleotidyltransferase activity"/>
    <property type="evidence" value="ECO:0007669"/>
    <property type="project" value="UniProtKB-KW"/>
</dbReference>
<dbReference type="InterPro" id="IPR035985">
    <property type="entry name" value="Ubiquitin-activating_enz"/>
</dbReference>
<keyword evidence="2" id="KW-0548">Nucleotidyltransferase</keyword>
<evidence type="ECO:0000313" key="2">
    <source>
        <dbReference type="EMBL" id="NEN78584.1"/>
    </source>
</evidence>
<sequence length="694" mass="74752">MSTEYDVGNTPVLSALEVSDLVETVVGPSEWQAQALLDLDDAVGEFAEFVVEAGPVFDEETAVCHVKVSFDTTGCSRSPRAKVRFHDREEFTIAIEPGEGWPPHVMVDHLRFLGAAHVLSGFQLCLYLDPAREWDPGDGIRSTLSRLRDWVENTAGNKYDPNTALYHAVGGTPHLTPGTPTIVIRDPLPTTARPTRMYLHARAASDETASNQDMPPNRYDLIADRLDDRDLVIPVIPLRGDLPIGAGSGALSELFGRIEVTQGLWPRDTQRAIHERALELSPALTPPRTTTAAVDEIRSIARRGPLESLAWTCGWNGHRLAADVGASEDNEAFEYPEPEEPVTRLAAALIDGMRLNPAGAQQYALVAVPHPGGGSRHLICLRVPAQVADVTREALAAPDVVVTPEKLVLASGRVPMEWCRVSDERGEVTVRRDVGRPVGELVGKTVHVWGTGGIGSWIAEWVVRAGVGKVVLHDPGCVTGGLLVRQDFVEADVGLRKDRALATRLRAMRDDVEVELLEDLTPPEAILEADLLIDATINRAVTRFLDDLVVTRPDRRTTFAQIATDTDTGTLGIAIVAVPGGGHTLTELDTEAGAQVEADSEIEDYRVFWNEPSPGSEFVPTRGCSIPTFHGSAADLAGVSGALLNAICLHLASGQSGTHLMALPQSGVTPSRRLLMPSLRQMLSSPSDPADSAA</sequence>
<organism evidence="2 3">
    <name type="scientific">Nocardioides zeae</name>
    <dbReference type="NCBI Taxonomy" id="1457234"/>
    <lineage>
        <taxon>Bacteria</taxon>
        <taxon>Bacillati</taxon>
        <taxon>Actinomycetota</taxon>
        <taxon>Actinomycetes</taxon>
        <taxon>Propionibacteriales</taxon>
        <taxon>Nocardioidaceae</taxon>
        <taxon>Nocardioides</taxon>
    </lineage>
</organism>